<keyword evidence="4 12" id="KW-0812">Transmembrane</keyword>
<protein>
    <submittedName>
        <fullName evidence="14">Ion transporter</fullName>
    </submittedName>
</protein>
<dbReference type="GO" id="GO:0005249">
    <property type="term" value="F:voltage-gated potassium channel activity"/>
    <property type="evidence" value="ECO:0007669"/>
    <property type="project" value="InterPro"/>
</dbReference>
<dbReference type="EMBL" id="RQXW01000006">
    <property type="protein sequence ID" value="RTE66197.1"/>
    <property type="molecule type" value="Genomic_DNA"/>
</dbReference>
<keyword evidence="8 12" id="KW-1133">Transmembrane helix</keyword>
<keyword evidence="3" id="KW-0633">Potassium transport</keyword>
<feature type="transmembrane region" description="Helical" evidence="12">
    <location>
        <begin position="21"/>
        <end position="43"/>
    </location>
</feature>
<comment type="subcellular location">
    <subcellularLocation>
        <location evidence="1">Membrane</location>
        <topology evidence="1">Multi-pass membrane protein</topology>
    </subcellularLocation>
</comment>
<dbReference type="PANTHER" id="PTHR11537">
    <property type="entry name" value="VOLTAGE-GATED POTASSIUM CHANNEL"/>
    <property type="match status" value="1"/>
</dbReference>
<evidence type="ECO:0000256" key="7">
    <source>
        <dbReference type="ARBA" id="ARBA00022958"/>
    </source>
</evidence>
<feature type="domain" description="Ion transport" evidence="13">
    <location>
        <begin position="25"/>
        <end position="248"/>
    </location>
</feature>
<evidence type="ECO:0000256" key="5">
    <source>
        <dbReference type="ARBA" id="ARBA00022826"/>
    </source>
</evidence>
<dbReference type="Gene3D" id="1.10.3680.10">
    <property type="entry name" value="TerB-like"/>
    <property type="match status" value="1"/>
</dbReference>
<comment type="caution">
    <text evidence="14">The sequence shown here is derived from an EMBL/GenBank/DDBJ whole genome shotgun (WGS) entry which is preliminary data.</text>
</comment>
<dbReference type="FunFam" id="1.10.287.70:FF:000028">
    <property type="entry name" value="potassium voltage-gated channel subfamily D member 3"/>
    <property type="match status" value="1"/>
</dbReference>
<dbReference type="Gene3D" id="1.10.287.70">
    <property type="match status" value="1"/>
</dbReference>
<dbReference type="GO" id="GO:0001508">
    <property type="term" value="P:action potential"/>
    <property type="evidence" value="ECO:0007669"/>
    <property type="project" value="TreeGrafter"/>
</dbReference>
<organism evidence="14 15">
    <name type="scientific">Amphritea opalescens</name>
    <dbReference type="NCBI Taxonomy" id="2490544"/>
    <lineage>
        <taxon>Bacteria</taxon>
        <taxon>Pseudomonadati</taxon>
        <taxon>Pseudomonadota</taxon>
        <taxon>Gammaproteobacteria</taxon>
        <taxon>Oceanospirillales</taxon>
        <taxon>Oceanospirillaceae</taxon>
        <taxon>Amphritea</taxon>
    </lineage>
</organism>
<dbReference type="RefSeq" id="WP_126158270.1">
    <property type="nucleotide sequence ID" value="NZ_RQXW01000006.1"/>
</dbReference>
<dbReference type="SUPFAM" id="SSF158682">
    <property type="entry name" value="TerB-like"/>
    <property type="match status" value="1"/>
</dbReference>
<dbReference type="Gene3D" id="1.20.120.350">
    <property type="entry name" value="Voltage-gated potassium channels. Chain C"/>
    <property type="match status" value="1"/>
</dbReference>
<keyword evidence="11" id="KW-0407">Ion channel</keyword>
<dbReference type="Pfam" id="PF00520">
    <property type="entry name" value="Ion_trans"/>
    <property type="match status" value="1"/>
</dbReference>
<evidence type="ECO:0000256" key="11">
    <source>
        <dbReference type="ARBA" id="ARBA00023303"/>
    </source>
</evidence>
<keyword evidence="7" id="KW-0630">Potassium</keyword>
<evidence type="ECO:0000256" key="12">
    <source>
        <dbReference type="SAM" id="Phobius"/>
    </source>
</evidence>
<evidence type="ECO:0000256" key="6">
    <source>
        <dbReference type="ARBA" id="ARBA00022882"/>
    </source>
</evidence>
<keyword evidence="2" id="KW-0813">Transport</keyword>
<reference evidence="14 15" key="1">
    <citation type="submission" date="2018-11" db="EMBL/GenBank/DDBJ databases">
        <title>The draft genome sequence of Amphritea opalescens ANRC-JH13T.</title>
        <authorList>
            <person name="Fang Z."/>
            <person name="Zhang Y."/>
            <person name="Han X."/>
        </authorList>
    </citation>
    <scope>NUCLEOTIDE SEQUENCE [LARGE SCALE GENOMIC DNA]</scope>
    <source>
        <strain evidence="14 15">ANRC-JH13</strain>
    </source>
</reference>
<keyword evidence="6" id="KW-0851">Voltage-gated channel</keyword>
<evidence type="ECO:0000313" key="14">
    <source>
        <dbReference type="EMBL" id="RTE66197.1"/>
    </source>
</evidence>
<feature type="transmembrane region" description="Helical" evidence="12">
    <location>
        <begin position="190"/>
        <end position="212"/>
    </location>
</feature>
<evidence type="ECO:0000256" key="8">
    <source>
        <dbReference type="ARBA" id="ARBA00022989"/>
    </source>
</evidence>
<keyword evidence="15" id="KW-1185">Reference proteome</keyword>
<feature type="transmembrane region" description="Helical" evidence="12">
    <location>
        <begin position="55"/>
        <end position="73"/>
    </location>
</feature>
<evidence type="ECO:0000313" key="15">
    <source>
        <dbReference type="Proteomes" id="UP000283087"/>
    </source>
</evidence>
<dbReference type="SUPFAM" id="SSF81324">
    <property type="entry name" value="Voltage-gated potassium channels"/>
    <property type="match status" value="1"/>
</dbReference>
<accession>A0A430KRS0</accession>
<dbReference type="PRINTS" id="PR00169">
    <property type="entry name" value="KCHANNEL"/>
</dbReference>
<gene>
    <name evidence="14" type="ORF">EH243_08760</name>
</gene>
<evidence type="ECO:0000259" key="13">
    <source>
        <dbReference type="Pfam" id="PF00520"/>
    </source>
</evidence>
<keyword evidence="10 12" id="KW-0472">Membrane</keyword>
<evidence type="ECO:0000256" key="4">
    <source>
        <dbReference type="ARBA" id="ARBA00022692"/>
    </source>
</evidence>
<dbReference type="PANTHER" id="PTHR11537:SF254">
    <property type="entry name" value="POTASSIUM VOLTAGE-GATED CHANNEL PROTEIN SHAB"/>
    <property type="match status" value="1"/>
</dbReference>
<feature type="transmembrane region" description="Helical" evidence="12">
    <location>
        <begin position="218"/>
        <end position="242"/>
    </location>
</feature>
<keyword evidence="5" id="KW-0631">Potassium channel</keyword>
<feature type="transmembrane region" description="Helical" evidence="12">
    <location>
        <begin position="157"/>
        <end position="178"/>
    </location>
</feature>
<evidence type="ECO:0000256" key="2">
    <source>
        <dbReference type="ARBA" id="ARBA00022448"/>
    </source>
</evidence>
<dbReference type="OrthoDB" id="9813518at2"/>
<feature type="transmembrane region" description="Helical" evidence="12">
    <location>
        <begin position="94"/>
        <end position="114"/>
    </location>
</feature>
<evidence type="ECO:0000256" key="9">
    <source>
        <dbReference type="ARBA" id="ARBA00023065"/>
    </source>
</evidence>
<dbReference type="GO" id="GO:0008076">
    <property type="term" value="C:voltage-gated potassium channel complex"/>
    <property type="evidence" value="ECO:0007669"/>
    <property type="project" value="InterPro"/>
</dbReference>
<evidence type="ECO:0000256" key="10">
    <source>
        <dbReference type="ARBA" id="ARBA00023136"/>
    </source>
</evidence>
<name>A0A430KRS0_9GAMM</name>
<keyword evidence="9" id="KW-0406">Ion transport</keyword>
<evidence type="ECO:0000256" key="3">
    <source>
        <dbReference type="ARBA" id="ARBA00022538"/>
    </source>
</evidence>
<dbReference type="InterPro" id="IPR029024">
    <property type="entry name" value="TerB-like"/>
</dbReference>
<dbReference type="InterPro" id="IPR027359">
    <property type="entry name" value="Volt_channel_dom_sf"/>
</dbReference>
<dbReference type="InterPro" id="IPR028325">
    <property type="entry name" value="VG_K_chnl"/>
</dbReference>
<proteinExistence type="predicted"/>
<dbReference type="InterPro" id="IPR005821">
    <property type="entry name" value="Ion_trans_dom"/>
</dbReference>
<dbReference type="AlphaFoldDB" id="A0A430KRS0"/>
<dbReference type="Proteomes" id="UP000283087">
    <property type="component" value="Unassembled WGS sequence"/>
</dbReference>
<evidence type="ECO:0000256" key="1">
    <source>
        <dbReference type="ARBA" id="ARBA00004141"/>
    </source>
</evidence>
<sequence>MRSIRKLTYAILEIGSNLNRLGAAIQIFLIALISLNVLCVILESMPSNNIQEHRWFNQFEVFSVIIFSIEYLARVWSSIENENIKHGHPVWSRIRYMLTPLALIDLLVILPFYLSMMMVVDLRFMRVLRLLRVFKLTRYSSSMSLLLQVLRREARSIGAALFMILMLIILASSLIFYAEHRAQPEAFNSIPAAMWWAIVTMTTLGYGDVIPITIMGKIMASIISIMSLGIVALPAGILASGFNEAIRERRRTYEKMVHMAIQDGVVDSIEQKALNQMRETLGISKEDAANIMHNSVNRSMEKHLERDMDKLRNEIDSVLHDRCPHCHYNVKWLERRKSKDDSNDSSDQ</sequence>